<keyword evidence="3" id="KW-1185">Reference proteome</keyword>
<organism evidence="2 3">
    <name type="scientific">Mycena albidolilacea</name>
    <dbReference type="NCBI Taxonomy" id="1033008"/>
    <lineage>
        <taxon>Eukaryota</taxon>
        <taxon>Fungi</taxon>
        <taxon>Dikarya</taxon>
        <taxon>Basidiomycota</taxon>
        <taxon>Agaricomycotina</taxon>
        <taxon>Agaricomycetes</taxon>
        <taxon>Agaricomycetidae</taxon>
        <taxon>Agaricales</taxon>
        <taxon>Marasmiineae</taxon>
        <taxon>Mycenaceae</taxon>
        <taxon>Mycena</taxon>
    </lineage>
</organism>
<accession>A0AAD7A1S2</accession>
<evidence type="ECO:0000313" key="3">
    <source>
        <dbReference type="Proteomes" id="UP001218218"/>
    </source>
</evidence>
<name>A0AAD7A1S2_9AGAR</name>
<dbReference type="AlphaFoldDB" id="A0AAD7A1S2"/>
<reference evidence="2" key="1">
    <citation type="submission" date="2023-03" db="EMBL/GenBank/DDBJ databases">
        <title>Massive genome expansion in bonnet fungi (Mycena s.s.) driven by repeated elements and novel gene families across ecological guilds.</title>
        <authorList>
            <consortium name="Lawrence Berkeley National Laboratory"/>
            <person name="Harder C.B."/>
            <person name="Miyauchi S."/>
            <person name="Viragh M."/>
            <person name="Kuo A."/>
            <person name="Thoen E."/>
            <person name="Andreopoulos B."/>
            <person name="Lu D."/>
            <person name="Skrede I."/>
            <person name="Drula E."/>
            <person name="Henrissat B."/>
            <person name="Morin E."/>
            <person name="Kohler A."/>
            <person name="Barry K."/>
            <person name="LaButti K."/>
            <person name="Morin E."/>
            <person name="Salamov A."/>
            <person name="Lipzen A."/>
            <person name="Mereny Z."/>
            <person name="Hegedus B."/>
            <person name="Baldrian P."/>
            <person name="Stursova M."/>
            <person name="Weitz H."/>
            <person name="Taylor A."/>
            <person name="Grigoriev I.V."/>
            <person name="Nagy L.G."/>
            <person name="Martin F."/>
            <person name="Kauserud H."/>
        </authorList>
    </citation>
    <scope>NUCLEOTIDE SEQUENCE</scope>
    <source>
        <strain evidence="2">CBHHK002</strain>
    </source>
</reference>
<protein>
    <recommendedName>
        <fullName evidence="4">PPIase cyclophilin-type domain-containing protein</fullName>
    </recommendedName>
</protein>
<feature type="chain" id="PRO_5042070059" description="PPIase cyclophilin-type domain-containing protein" evidence="1">
    <location>
        <begin position="21"/>
        <end position="227"/>
    </location>
</feature>
<sequence>MYSSVFIAALFLALPNLLSASPIKRDDGDFLNPTLAGGSFLDKSAGLGEPLNVIISAKSSPEVLTIDGFLQYAQTIGFDTECLGLHRGNPQTANLGDGRGDVNETEVLRESFGIPGTIGTCLESVTGGNHFRVFPQQGTGALFLAVSKEEDASQSHNIIPDGYNIGRDLLVAGAVGEHTGFDGKKFKFNTYDTVVANLTGLLPPGADGINHGIAQDGVIKLLTVTIK</sequence>
<proteinExistence type="predicted"/>
<keyword evidence="1" id="KW-0732">Signal</keyword>
<evidence type="ECO:0000256" key="1">
    <source>
        <dbReference type="SAM" id="SignalP"/>
    </source>
</evidence>
<comment type="caution">
    <text evidence="2">The sequence shown here is derived from an EMBL/GenBank/DDBJ whole genome shotgun (WGS) entry which is preliminary data.</text>
</comment>
<gene>
    <name evidence="2" type="ORF">DFH08DRAFT_700334</name>
</gene>
<evidence type="ECO:0008006" key="4">
    <source>
        <dbReference type="Google" id="ProtNLM"/>
    </source>
</evidence>
<evidence type="ECO:0000313" key="2">
    <source>
        <dbReference type="EMBL" id="KAJ7347118.1"/>
    </source>
</evidence>
<feature type="signal peptide" evidence="1">
    <location>
        <begin position="1"/>
        <end position="20"/>
    </location>
</feature>
<dbReference type="EMBL" id="JARIHO010000020">
    <property type="protein sequence ID" value="KAJ7347118.1"/>
    <property type="molecule type" value="Genomic_DNA"/>
</dbReference>
<dbReference type="Proteomes" id="UP001218218">
    <property type="component" value="Unassembled WGS sequence"/>
</dbReference>